<dbReference type="Proteomes" id="UP000177078">
    <property type="component" value="Unassembled WGS sequence"/>
</dbReference>
<organism evidence="1 2">
    <name type="scientific">Candidatus Wildermuthbacteria bacterium RIFCSPHIGHO2_12_FULL_40_12</name>
    <dbReference type="NCBI Taxonomy" id="1802457"/>
    <lineage>
        <taxon>Bacteria</taxon>
        <taxon>Candidatus Wildermuthiibacteriota</taxon>
    </lineage>
</organism>
<gene>
    <name evidence="1" type="ORF">A3F15_00355</name>
</gene>
<protein>
    <recommendedName>
        <fullName evidence="3">Glycosyltransferase subfamily 4-like N-terminal domain-containing protein</fullName>
    </recommendedName>
</protein>
<dbReference type="Gene3D" id="3.40.50.2000">
    <property type="entry name" value="Glycogen Phosphorylase B"/>
    <property type="match status" value="2"/>
</dbReference>
<reference evidence="1 2" key="1">
    <citation type="journal article" date="2016" name="Nat. Commun.">
        <title>Thousands of microbial genomes shed light on interconnected biogeochemical processes in an aquifer system.</title>
        <authorList>
            <person name="Anantharaman K."/>
            <person name="Brown C.T."/>
            <person name="Hug L.A."/>
            <person name="Sharon I."/>
            <person name="Castelle C.J."/>
            <person name="Probst A.J."/>
            <person name="Thomas B.C."/>
            <person name="Singh A."/>
            <person name="Wilkins M.J."/>
            <person name="Karaoz U."/>
            <person name="Brodie E.L."/>
            <person name="Williams K.H."/>
            <person name="Hubbard S.S."/>
            <person name="Banfield J.F."/>
        </authorList>
    </citation>
    <scope>NUCLEOTIDE SEQUENCE [LARGE SCALE GENOMIC DNA]</scope>
</reference>
<evidence type="ECO:0000313" key="2">
    <source>
        <dbReference type="Proteomes" id="UP000177078"/>
    </source>
</evidence>
<evidence type="ECO:0000313" key="1">
    <source>
        <dbReference type="EMBL" id="OHA70177.1"/>
    </source>
</evidence>
<dbReference type="SUPFAM" id="SSF53756">
    <property type="entry name" value="UDP-Glycosyltransferase/glycogen phosphorylase"/>
    <property type="match status" value="1"/>
</dbReference>
<accession>A0A1G2RBS1</accession>
<evidence type="ECO:0008006" key="3">
    <source>
        <dbReference type="Google" id="ProtNLM"/>
    </source>
</evidence>
<sequence length="424" mass="49444">MKKVLIISHLWPYRRGSKRVIGLAKYLSDFGWKPIVLTGPIWGKPELEFDFIETDYIGFMGSLMRIFSLDAKRDIGEQLKTKLKGTSSKFKSFLKFLYIFIRMIYAYPDEDKNWKPFAMKAASSLLESEKVDAIISIWPETSHIVAKELKIKYKIPWIADFPDLWSQNYNYCYGPIRRLIDRRLELKTINLADALTTISQPFVKKLMLLHSGKKIYSITHGFDPKEVNTKPANLTSKFTITYTGQIYPRKQDPLKILIALKELILNKEIDPNHIEVRFYGSDIYWLEEKIKEYKLSNVVKKYGSFPREISLDKQRESQVLLLFNWEDKREKGVYTGKIFEYLSAQRPILATGGLDNDVIEDLLSETKAGVCAIKTEDIKIHLKNFYLEYKEKGKISFNGNIEKINKYSYPMMAKNFAEILDKLV</sequence>
<proteinExistence type="predicted"/>
<dbReference type="STRING" id="1802457.A3F15_00355"/>
<dbReference type="AlphaFoldDB" id="A0A1G2RBS1"/>
<dbReference type="EMBL" id="MHUC01000035">
    <property type="protein sequence ID" value="OHA70177.1"/>
    <property type="molecule type" value="Genomic_DNA"/>
</dbReference>
<comment type="caution">
    <text evidence="1">The sequence shown here is derived from an EMBL/GenBank/DDBJ whole genome shotgun (WGS) entry which is preliminary data.</text>
</comment>
<name>A0A1G2RBS1_9BACT</name>